<protein>
    <submittedName>
        <fullName evidence="1">14124_t:CDS:1</fullName>
    </submittedName>
</protein>
<dbReference type="AlphaFoldDB" id="A0A9N9GZ79"/>
<keyword evidence="2" id="KW-1185">Reference proteome</keyword>
<comment type="caution">
    <text evidence="1">The sequence shown here is derived from an EMBL/GenBank/DDBJ whole genome shotgun (WGS) entry which is preliminary data.</text>
</comment>
<evidence type="ECO:0000313" key="2">
    <source>
        <dbReference type="Proteomes" id="UP000789375"/>
    </source>
</evidence>
<name>A0A9N9GZ79_FUNMO</name>
<proteinExistence type="predicted"/>
<accession>A0A9N9GZ79</accession>
<organism evidence="1 2">
    <name type="scientific">Funneliformis mosseae</name>
    <name type="common">Endomycorrhizal fungus</name>
    <name type="synonym">Glomus mosseae</name>
    <dbReference type="NCBI Taxonomy" id="27381"/>
    <lineage>
        <taxon>Eukaryota</taxon>
        <taxon>Fungi</taxon>
        <taxon>Fungi incertae sedis</taxon>
        <taxon>Mucoromycota</taxon>
        <taxon>Glomeromycotina</taxon>
        <taxon>Glomeromycetes</taxon>
        <taxon>Glomerales</taxon>
        <taxon>Glomeraceae</taxon>
        <taxon>Funneliformis</taxon>
    </lineage>
</organism>
<gene>
    <name evidence="1" type="ORF">FMOSSE_LOCUS10725</name>
</gene>
<evidence type="ECO:0000313" key="1">
    <source>
        <dbReference type="EMBL" id="CAG8635764.1"/>
    </source>
</evidence>
<sequence>MSISNYNINDKENKVSQLCDADKKQKVAEEAYEMYLAYDQIRKIISGVK</sequence>
<dbReference type="Proteomes" id="UP000789375">
    <property type="component" value="Unassembled WGS sequence"/>
</dbReference>
<dbReference type="EMBL" id="CAJVPP010003721">
    <property type="protein sequence ID" value="CAG8635764.1"/>
    <property type="molecule type" value="Genomic_DNA"/>
</dbReference>
<reference evidence="1" key="1">
    <citation type="submission" date="2021-06" db="EMBL/GenBank/DDBJ databases">
        <authorList>
            <person name="Kallberg Y."/>
            <person name="Tangrot J."/>
            <person name="Rosling A."/>
        </authorList>
    </citation>
    <scope>NUCLEOTIDE SEQUENCE</scope>
    <source>
        <strain evidence="1">87-6 pot B 2015</strain>
    </source>
</reference>